<evidence type="ECO:0000256" key="2">
    <source>
        <dbReference type="ARBA" id="ARBA00006604"/>
    </source>
</evidence>
<dbReference type="PROSITE" id="PS00765">
    <property type="entry name" value="P_GLUCOSE_ISOMERASE_1"/>
    <property type="match status" value="1"/>
</dbReference>
<dbReference type="PROSITE" id="PS51463">
    <property type="entry name" value="P_GLUCOSE_ISOMERASE_3"/>
    <property type="match status" value="1"/>
</dbReference>
<dbReference type="GO" id="GO:0006094">
    <property type="term" value="P:gluconeogenesis"/>
    <property type="evidence" value="ECO:0007669"/>
    <property type="project" value="UniProtKB-KW"/>
</dbReference>
<dbReference type="EMBL" id="QWIM01000126">
    <property type="protein sequence ID" value="RMY39288.1"/>
    <property type="molecule type" value="Genomic_DNA"/>
</dbReference>
<evidence type="ECO:0000256" key="6">
    <source>
        <dbReference type="ARBA" id="ARBA00023235"/>
    </source>
</evidence>
<dbReference type="InterPro" id="IPR018189">
    <property type="entry name" value="Phosphoglucose_isomerase_CS"/>
</dbReference>
<dbReference type="FunFam" id="3.40.50.10490:FF:000004">
    <property type="entry name" value="Glucose-6-phosphate isomerase"/>
    <property type="match status" value="1"/>
</dbReference>
<dbReference type="PRINTS" id="PR00662">
    <property type="entry name" value="G6PISOMERASE"/>
</dbReference>
<dbReference type="CDD" id="cd05016">
    <property type="entry name" value="SIS_PGI_2"/>
    <property type="match status" value="1"/>
</dbReference>
<dbReference type="InterPro" id="IPR035476">
    <property type="entry name" value="SIS_PGI_1"/>
</dbReference>
<dbReference type="SUPFAM" id="SSF53697">
    <property type="entry name" value="SIS domain"/>
    <property type="match status" value="1"/>
</dbReference>
<dbReference type="GO" id="GO:0006096">
    <property type="term" value="P:glycolytic process"/>
    <property type="evidence" value="ECO:0007669"/>
    <property type="project" value="UniProtKB-UniPathway"/>
</dbReference>
<evidence type="ECO:0000256" key="3">
    <source>
        <dbReference type="ARBA" id="ARBA00011952"/>
    </source>
</evidence>
<evidence type="ECO:0000256" key="4">
    <source>
        <dbReference type="ARBA" id="ARBA00022432"/>
    </source>
</evidence>
<comment type="similarity">
    <text evidence="2 9">Belongs to the GPI family.</text>
</comment>
<dbReference type="GO" id="GO:0097367">
    <property type="term" value="F:carbohydrate derivative binding"/>
    <property type="evidence" value="ECO:0007669"/>
    <property type="project" value="InterPro"/>
</dbReference>
<evidence type="ECO:0000256" key="7">
    <source>
        <dbReference type="ARBA" id="ARBA00024178"/>
    </source>
</evidence>
<dbReference type="HAMAP" id="MF_00473">
    <property type="entry name" value="G6P_isomerase"/>
    <property type="match status" value="1"/>
</dbReference>
<dbReference type="EC" id="5.3.1.9" evidence="3 9"/>
<dbReference type="NCBIfam" id="NF001211">
    <property type="entry name" value="PRK00179.1"/>
    <property type="match status" value="1"/>
</dbReference>
<keyword evidence="5 9" id="KW-0324">Glycolysis</keyword>
<dbReference type="GO" id="GO:0051156">
    <property type="term" value="P:glucose 6-phosphate metabolic process"/>
    <property type="evidence" value="ECO:0007669"/>
    <property type="project" value="TreeGrafter"/>
</dbReference>
<dbReference type="AlphaFoldDB" id="A0A3M7BHV0"/>
<dbReference type="PANTHER" id="PTHR11469">
    <property type="entry name" value="GLUCOSE-6-PHOSPHATE ISOMERASE"/>
    <property type="match status" value="1"/>
</dbReference>
<comment type="function">
    <text evidence="7">In the cytoplasm, catalyzes the conversion of glucose-6-phosphate to fructose-6-phosphate, the second step in glycolysis, and the reverse reaction during gluconeogenesis.</text>
</comment>
<name>A0A3M7BHV0_HORWE</name>
<evidence type="ECO:0000313" key="11">
    <source>
        <dbReference type="Proteomes" id="UP000276864"/>
    </source>
</evidence>
<comment type="caution">
    <text evidence="10">The sequence shown here is derived from an EMBL/GenBank/DDBJ whole genome shotgun (WGS) entry which is preliminary data.</text>
</comment>
<keyword evidence="6 9" id="KW-0413">Isomerase</keyword>
<evidence type="ECO:0000256" key="9">
    <source>
        <dbReference type="RuleBase" id="RU000612"/>
    </source>
</evidence>
<evidence type="ECO:0000256" key="8">
    <source>
        <dbReference type="ARBA" id="ARBA00029321"/>
    </source>
</evidence>
<gene>
    <name evidence="10" type="ORF">D0866_02032</name>
</gene>
<accession>A0A3M7BHV0</accession>
<evidence type="ECO:0000313" key="10">
    <source>
        <dbReference type="EMBL" id="RMY39288.1"/>
    </source>
</evidence>
<dbReference type="Gene3D" id="3.40.50.10490">
    <property type="entry name" value="Glucose-6-phosphate isomerase like protein, domain 1"/>
    <property type="match status" value="2"/>
</dbReference>
<proteinExistence type="inferred from homology"/>
<dbReference type="GO" id="GO:0005829">
    <property type="term" value="C:cytosol"/>
    <property type="evidence" value="ECO:0007669"/>
    <property type="project" value="TreeGrafter"/>
</dbReference>
<comment type="catalytic activity">
    <reaction evidence="8 9">
        <text>alpha-D-glucose 6-phosphate = beta-D-fructose 6-phosphate</text>
        <dbReference type="Rhea" id="RHEA:11816"/>
        <dbReference type="ChEBI" id="CHEBI:57634"/>
        <dbReference type="ChEBI" id="CHEBI:58225"/>
        <dbReference type="EC" id="5.3.1.9"/>
    </reaction>
</comment>
<sequence>MPGFSQANELPAWKSLMDHHDKLGRGMVLKAEFEKDPERFQKFSRTFKNDTEGSEILFDFSKNFLTEDTLPLLVKLAKEANVEQLRDDMFKGEKINFTEDRAVYHVALRNTKNDPMQVDGKSVVEEVNSVLDHMKEFSEQVRSGEWKGYSGKPIDTIINIGIGGSDLGPVMVSEALKPYGKEGMKLHFVSNIDGTHIAEALKDSNPETTLFLIASKTFTTAETTTNANTAKKWFLEKAPDEKAIAKHFVALSTNEKEVEKFGIDTKNMFGFADWVGGRYSVWSAIGLSVCLYIGYENFHQFLAGANAMDRHFRETPLEQNIPVLGGLLSVWYSDFFGAQTHLVAPFDQYMHRFPAYLQQLSMESNGKAITRSGDYVKYTTGPILFGEPATNAQHSFFQLLHQGTKLIPADFIMAAESHNPVEGNLHQRMLASNFFAQSEALMIGKTPDTVKAEGAPEGLVPHKCHLKEYSSRMKAQKNDFGSLIAPAYQFLSHNEIEQFVMSFVSLQNDQGPAKDKLNFGGEDPTIEVAEARMAGTSETLLATLDKTDAAVTSSSEVVVDAACGAASRLFFAEVIAAGSVGAAYGGPPKSGKVTAGPASGRLPAGSWTELVAPGGRDLGVEVIGAARTALETLVMKLMSKTEVCAGTQPSWVGKLSSRNQKSHQSSLTDGVVPIMLPLESLSNVAPKINPVSKRVGGIFCWNQPAKSSMFC</sequence>
<dbReference type="InterPro" id="IPR046348">
    <property type="entry name" value="SIS_dom_sf"/>
</dbReference>
<keyword evidence="4 9" id="KW-0312">Gluconeogenesis</keyword>
<evidence type="ECO:0000256" key="1">
    <source>
        <dbReference type="ARBA" id="ARBA00004926"/>
    </source>
</evidence>
<protein>
    <recommendedName>
        <fullName evidence="3 9">Glucose-6-phosphate isomerase</fullName>
        <ecNumber evidence="3 9">5.3.1.9</ecNumber>
    </recommendedName>
</protein>
<organism evidence="10 11">
    <name type="scientific">Hortaea werneckii</name>
    <name type="common">Black yeast</name>
    <name type="synonym">Cladosporium werneckii</name>
    <dbReference type="NCBI Taxonomy" id="91943"/>
    <lineage>
        <taxon>Eukaryota</taxon>
        <taxon>Fungi</taxon>
        <taxon>Dikarya</taxon>
        <taxon>Ascomycota</taxon>
        <taxon>Pezizomycotina</taxon>
        <taxon>Dothideomycetes</taxon>
        <taxon>Dothideomycetidae</taxon>
        <taxon>Mycosphaerellales</taxon>
        <taxon>Teratosphaeriaceae</taxon>
        <taxon>Hortaea</taxon>
    </lineage>
</organism>
<dbReference type="GO" id="GO:0048029">
    <property type="term" value="F:monosaccharide binding"/>
    <property type="evidence" value="ECO:0007669"/>
    <property type="project" value="TreeGrafter"/>
</dbReference>
<dbReference type="GO" id="GO:0004347">
    <property type="term" value="F:glucose-6-phosphate isomerase activity"/>
    <property type="evidence" value="ECO:0007669"/>
    <property type="project" value="UniProtKB-EC"/>
</dbReference>
<reference evidence="10 11" key="1">
    <citation type="journal article" date="2018" name="BMC Genomics">
        <title>Genomic evidence for intraspecific hybridization in a clonal and extremely halotolerant yeast.</title>
        <authorList>
            <person name="Gostincar C."/>
            <person name="Stajich J.E."/>
            <person name="Zupancic J."/>
            <person name="Zalar P."/>
            <person name="Gunde-Cimerman N."/>
        </authorList>
    </citation>
    <scope>NUCLEOTIDE SEQUENCE [LARGE SCALE GENOMIC DNA]</scope>
    <source>
        <strain evidence="10 11">EXF-6651</strain>
    </source>
</reference>
<dbReference type="Pfam" id="PF00342">
    <property type="entry name" value="PGI"/>
    <property type="match status" value="1"/>
</dbReference>
<dbReference type="CDD" id="cd05015">
    <property type="entry name" value="SIS_PGI_1"/>
    <property type="match status" value="1"/>
</dbReference>
<evidence type="ECO:0000256" key="5">
    <source>
        <dbReference type="ARBA" id="ARBA00023152"/>
    </source>
</evidence>
<dbReference type="UniPathway" id="UPA00109">
    <property type="reaction ID" value="UER00181"/>
</dbReference>
<dbReference type="Proteomes" id="UP000276864">
    <property type="component" value="Unassembled WGS sequence"/>
</dbReference>
<comment type="pathway">
    <text evidence="1 9">Carbohydrate degradation; glycolysis; D-glyceraldehyde 3-phosphate and glycerone phosphate from D-glucose: step 2/4.</text>
</comment>
<dbReference type="VEuPathDB" id="FungiDB:BTJ68_09578"/>
<dbReference type="InterPro" id="IPR035482">
    <property type="entry name" value="SIS_PGI_2"/>
</dbReference>
<dbReference type="PANTHER" id="PTHR11469:SF1">
    <property type="entry name" value="GLUCOSE-6-PHOSPHATE ISOMERASE"/>
    <property type="match status" value="1"/>
</dbReference>
<dbReference type="InterPro" id="IPR001672">
    <property type="entry name" value="G6P_Isomerase"/>
</dbReference>